<feature type="compositionally biased region" description="Polar residues" evidence="1">
    <location>
        <begin position="81"/>
        <end position="94"/>
    </location>
</feature>
<dbReference type="RefSeq" id="XP_028542611.1">
    <property type="nucleotide sequence ID" value="XM_028686810.1"/>
</dbReference>
<dbReference type="GeneID" id="39746734"/>
<dbReference type="OrthoDB" id="386332at2759"/>
<protein>
    <submittedName>
        <fullName evidence="2">Uncharacterized protein</fullName>
    </submittedName>
</protein>
<name>A0A1Y1JGZ0_PLAGO</name>
<reference evidence="3" key="1">
    <citation type="submission" date="2017-04" db="EMBL/GenBank/DDBJ databases">
        <title>Plasmodium gonderi genome.</title>
        <authorList>
            <person name="Arisue N."/>
            <person name="Honma H."/>
            <person name="Kawai S."/>
            <person name="Tougan T."/>
            <person name="Tanabe K."/>
            <person name="Horii T."/>
        </authorList>
    </citation>
    <scope>NUCLEOTIDE SEQUENCE [LARGE SCALE GENOMIC DNA]</scope>
    <source>
        <strain evidence="3">ATCC 30045</strain>
    </source>
</reference>
<feature type="region of interest" description="Disordered" evidence="1">
    <location>
        <begin position="116"/>
        <end position="157"/>
    </location>
</feature>
<comment type="caution">
    <text evidence="2">The sequence shown here is derived from an EMBL/GenBank/DDBJ whole genome shotgun (WGS) entry which is preliminary data.</text>
</comment>
<feature type="compositionally biased region" description="Basic and acidic residues" evidence="1">
    <location>
        <begin position="136"/>
        <end position="157"/>
    </location>
</feature>
<evidence type="ECO:0000313" key="2">
    <source>
        <dbReference type="EMBL" id="GAW80022.1"/>
    </source>
</evidence>
<dbReference type="EMBL" id="BDQF01000007">
    <property type="protein sequence ID" value="GAW80022.1"/>
    <property type="molecule type" value="Genomic_DNA"/>
</dbReference>
<organism evidence="2 3">
    <name type="scientific">Plasmodium gonderi</name>
    <dbReference type="NCBI Taxonomy" id="77519"/>
    <lineage>
        <taxon>Eukaryota</taxon>
        <taxon>Sar</taxon>
        <taxon>Alveolata</taxon>
        <taxon>Apicomplexa</taxon>
        <taxon>Aconoidasida</taxon>
        <taxon>Haemosporida</taxon>
        <taxon>Plasmodiidae</taxon>
        <taxon>Plasmodium</taxon>
        <taxon>Plasmodium (Plasmodium)</taxon>
    </lineage>
</organism>
<accession>A0A1Y1JGZ0</accession>
<feature type="region of interest" description="Disordered" evidence="1">
    <location>
        <begin position="68"/>
        <end position="98"/>
    </location>
</feature>
<keyword evidence="3" id="KW-1185">Reference proteome</keyword>
<feature type="compositionally biased region" description="Basic and acidic residues" evidence="1">
    <location>
        <begin position="70"/>
        <end position="80"/>
    </location>
</feature>
<dbReference type="OMA" id="NLFERWT"/>
<dbReference type="Proteomes" id="UP000195521">
    <property type="component" value="Unassembled WGS sequence"/>
</dbReference>
<sequence>MNDFIHEDIELKRRAWVMHFSQRRTNNKFKFTKNGNKKYVTTWVKEKDENGLFERWVKQTQLNEKYIPINDHEEGSEKAEFSSNVELNRSPTKNLTRRSYRINLQNILDKEFSKKCYVDPPSDFSMDEKEEEEKENYDRNENPCEDTQKHKNEQTGK</sequence>
<proteinExistence type="predicted"/>
<evidence type="ECO:0000313" key="3">
    <source>
        <dbReference type="Proteomes" id="UP000195521"/>
    </source>
</evidence>
<evidence type="ECO:0000256" key="1">
    <source>
        <dbReference type="SAM" id="MobiDB-lite"/>
    </source>
</evidence>
<dbReference type="AlphaFoldDB" id="A0A1Y1JGZ0"/>
<gene>
    <name evidence="2" type="ORF">PGO_061670</name>
</gene>